<protein>
    <submittedName>
        <fullName evidence="1">Uncharacterized protein</fullName>
    </submittedName>
</protein>
<reference evidence="1" key="1">
    <citation type="submission" date="2023-03" db="EMBL/GenBank/DDBJ databases">
        <title>Massive genome expansion in bonnet fungi (Mycena s.s.) driven by repeated elements and novel gene families across ecological guilds.</title>
        <authorList>
            <consortium name="Lawrence Berkeley National Laboratory"/>
            <person name="Harder C.B."/>
            <person name="Miyauchi S."/>
            <person name="Viragh M."/>
            <person name="Kuo A."/>
            <person name="Thoen E."/>
            <person name="Andreopoulos B."/>
            <person name="Lu D."/>
            <person name="Skrede I."/>
            <person name="Drula E."/>
            <person name="Henrissat B."/>
            <person name="Morin E."/>
            <person name="Kohler A."/>
            <person name="Barry K."/>
            <person name="LaButti K."/>
            <person name="Morin E."/>
            <person name="Salamov A."/>
            <person name="Lipzen A."/>
            <person name="Mereny Z."/>
            <person name="Hegedus B."/>
            <person name="Baldrian P."/>
            <person name="Stursova M."/>
            <person name="Weitz H."/>
            <person name="Taylor A."/>
            <person name="Grigoriev I.V."/>
            <person name="Nagy L.G."/>
            <person name="Martin F."/>
            <person name="Kauserud H."/>
        </authorList>
    </citation>
    <scope>NUCLEOTIDE SEQUENCE</scope>
    <source>
        <strain evidence="1">CBHHK067</strain>
    </source>
</reference>
<dbReference type="Proteomes" id="UP001221757">
    <property type="component" value="Unassembled WGS sequence"/>
</dbReference>
<proteinExistence type="predicted"/>
<sequence length="198" mass="22182">MEATTILDVQFRLLPSDDEVPSLGVPYYLKDPLHSSMPLLTQMQTSWDYHARPQRDTPLGYSATEVESWGNVVPVLSFQFNLVVQRLLAFRSTGDGQSTMVFLGLEPRLEATRFYIYDAPTKNIFEGDIASTVLIGSAEFINAVDWNKMKHLGFLAADTDVVLRHQNIPGPPLFARGNHESLWGFKPQKTRDTPNAAA</sequence>
<comment type="caution">
    <text evidence="1">The sequence shown here is derived from an EMBL/GenBank/DDBJ whole genome shotgun (WGS) entry which is preliminary data.</text>
</comment>
<organism evidence="1 2">
    <name type="scientific">Mycena rosella</name>
    <name type="common">Pink bonnet</name>
    <name type="synonym">Agaricus rosellus</name>
    <dbReference type="NCBI Taxonomy" id="1033263"/>
    <lineage>
        <taxon>Eukaryota</taxon>
        <taxon>Fungi</taxon>
        <taxon>Dikarya</taxon>
        <taxon>Basidiomycota</taxon>
        <taxon>Agaricomycotina</taxon>
        <taxon>Agaricomycetes</taxon>
        <taxon>Agaricomycetidae</taxon>
        <taxon>Agaricales</taxon>
        <taxon>Marasmiineae</taxon>
        <taxon>Mycenaceae</taxon>
        <taxon>Mycena</taxon>
    </lineage>
</organism>
<evidence type="ECO:0000313" key="1">
    <source>
        <dbReference type="EMBL" id="KAJ7704354.1"/>
    </source>
</evidence>
<keyword evidence="2" id="KW-1185">Reference proteome</keyword>
<dbReference type="AlphaFoldDB" id="A0AAD7GSL6"/>
<dbReference type="EMBL" id="JARKIE010000010">
    <property type="protein sequence ID" value="KAJ7704354.1"/>
    <property type="molecule type" value="Genomic_DNA"/>
</dbReference>
<accession>A0AAD7GSL6</accession>
<name>A0AAD7GSL6_MYCRO</name>
<gene>
    <name evidence="1" type="ORF">B0H17DRAFT_1126717</name>
</gene>
<evidence type="ECO:0000313" key="2">
    <source>
        <dbReference type="Proteomes" id="UP001221757"/>
    </source>
</evidence>